<organism evidence="1">
    <name type="scientific">Deinococcus sonorensis KR-87</name>
    <dbReference type="NCBI Taxonomy" id="694439"/>
    <lineage>
        <taxon>Bacteria</taxon>
        <taxon>Thermotogati</taxon>
        <taxon>Deinococcota</taxon>
        <taxon>Deinococci</taxon>
        <taxon>Deinococcales</taxon>
        <taxon>Deinococcaceae</taxon>
        <taxon>Deinococcus</taxon>
    </lineage>
</organism>
<name>A0AAU7U6T5_9DEIO</name>
<dbReference type="RefSeq" id="WP_350241600.1">
    <property type="nucleotide sequence ID" value="NZ_CP158297.1"/>
</dbReference>
<protein>
    <submittedName>
        <fullName evidence="1">Uncharacterized protein</fullName>
    </submittedName>
</protein>
<sequence>MKPSLSPTPDVRLQVRNDKLQNVKLVLEPWGEEVVLVAGVTVTVIVHGESAREAELVWEECNVTLFAAPGSTLDVEDERGSRVLRIDISVPGLPEGMSTRAFVRQVLEGEDEL</sequence>
<accession>A0AAU7U6T5</accession>
<dbReference type="EMBL" id="CP158297">
    <property type="protein sequence ID" value="XBV83827.1"/>
    <property type="molecule type" value="Genomic_DNA"/>
</dbReference>
<geneLocation type="plasmid" evidence="1">
    <name>pDson01</name>
</geneLocation>
<reference evidence="1" key="1">
    <citation type="submission" date="2024-06" db="EMBL/GenBank/DDBJ databases">
        <title>Draft Genome Sequence of Deinococcus sonorensis Type Strain KR-87, a Biofilm Producing Representative of the Genus Deinococcus.</title>
        <authorList>
            <person name="Boren L.S."/>
            <person name="Grosso R.A."/>
            <person name="Hugenberg-Cox A.N."/>
            <person name="Hill J.T.E."/>
            <person name="Albert C.M."/>
            <person name="Tuohy J.M."/>
        </authorList>
    </citation>
    <scope>NUCLEOTIDE SEQUENCE</scope>
    <source>
        <strain evidence="1">KR-87</strain>
        <plasmid evidence="1">pDson01</plasmid>
    </source>
</reference>
<dbReference type="AlphaFoldDB" id="A0AAU7U6T5"/>
<dbReference type="KEGG" id="dsc:ABOD76_01885"/>
<proteinExistence type="predicted"/>
<keyword evidence="1" id="KW-0614">Plasmid</keyword>
<gene>
    <name evidence="1" type="ORF">ABOD76_01885</name>
</gene>
<evidence type="ECO:0000313" key="1">
    <source>
        <dbReference type="EMBL" id="XBV83827.1"/>
    </source>
</evidence>